<name>H2BW10_GILLR</name>
<dbReference type="Pfam" id="PF18197">
    <property type="entry name" value="TTHB210-like"/>
    <property type="match status" value="1"/>
</dbReference>
<dbReference type="PROSITE" id="PS51257">
    <property type="entry name" value="PROKAR_LIPOPROTEIN"/>
    <property type="match status" value="1"/>
</dbReference>
<organism evidence="2 3">
    <name type="scientific">Gillisia limnaea (strain DSM 15749 / LMG 21470 / R-8282)</name>
    <dbReference type="NCBI Taxonomy" id="865937"/>
    <lineage>
        <taxon>Bacteria</taxon>
        <taxon>Pseudomonadati</taxon>
        <taxon>Bacteroidota</taxon>
        <taxon>Flavobacteriia</taxon>
        <taxon>Flavobacteriales</taxon>
        <taxon>Flavobacteriaceae</taxon>
        <taxon>Gillisia</taxon>
    </lineage>
</organism>
<evidence type="ECO:0000313" key="3">
    <source>
        <dbReference type="Proteomes" id="UP000003844"/>
    </source>
</evidence>
<dbReference type="eggNOG" id="COG1917">
    <property type="taxonomic scope" value="Bacteria"/>
</dbReference>
<dbReference type="InterPro" id="IPR040832">
    <property type="entry name" value="TTHB210-like_dom"/>
</dbReference>
<dbReference type="RefSeq" id="WP_006989237.1">
    <property type="nucleotide sequence ID" value="NZ_JH594606.1"/>
</dbReference>
<dbReference type="OrthoDB" id="2867208at2"/>
<dbReference type="STRING" id="865937.Gilli_2296"/>
<reference evidence="3" key="1">
    <citation type="journal article" date="2012" name="Stand. Genomic Sci.">
        <title>Genome sequence of the Antarctic rhodopsins-containing flavobacterium Gillisia limnaea type strain (R-8282(T)).</title>
        <authorList>
            <person name="Riedel T."/>
            <person name="Held B."/>
            <person name="Nolan M."/>
            <person name="Lucas S."/>
            <person name="Lapidus A."/>
            <person name="Tice H."/>
            <person name="Del Rio T.G."/>
            <person name="Cheng J.F."/>
            <person name="Han C."/>
            <person name="Tapia R."/>
            <person name="Goodwin L.A."/>
            <person name="Pitluck S."/>
            <person name="Liolios K."/>
            <person name="Mavromatis K."/>
            <person name="Pagani I."/>
            <person name="Ivanova N."/>
            <person name="Mikhailova N."/>
            <person name="Pati A."/>
            <person name="Chen A."/>
            <person name="Palaniappan K."/>
            <person name="Land M."/>
            <person name="Rohde M."/>
            <person name="Tindall B.J."/>
            <person name="Detter J.C."/>
            <person name="Goker M."/>
            <person name="Bristow J."/>
            <person name="Eisen J.A."/>
            <person name="Markowitz V."/>
            <person name="Hugenholtz P."/>
            <person name="Kyrpides N.C."/>
            <person name="Klenk H.P."/>
            <person name="Woyke T."/>
        </authorList>
    </citation>
    <scope>NUCLEOTIDE SEQUENCE [LARGE SCALE GENOMIC DNA]</scope>
    <source>
        <strain evidence="3">DSM 15749 / LMG 21470 / R-8282</strain>
    </source>
</reference>
<dbReference type="CDD" id="cd11669">
    <property type="entry name" value="TTHB210-like"/>
    <property type="match status" value="1"/>
</dbReference>
<dbReference type="AlphaFoldDB" id="H2BW10"/>
<dbReference type="Proteomes" id="UP000003844">
    <property type="component" value="Unassembled WGS sequence"/>
</dbReference>
<sequence>MKNNLFLRSSQSFYYLLPLLFLFTFAGCETEEMVAPNTSDLTSESLTAKKATSEKLKTFYGPAQHVGNGVARAFVEINRDGTPETIGVRISEKGLEKLPGADPAGHGPTYTLRIPNQTAGLPFDHIDLNYNPQGHPAPGIYTFEHFDFHFYMISVAQKMQLTDRTTALRLPAESLWPDGYYPDPEFVPMMGLHWADPTGTEFTNPGSFTKTFIYGSYDAEFIFYEPMITVAHLESKVSSTNPFPPLKEFGEAAYYPTSYSIDFDAQRKEYVISLGDMVWRD</sequence>
<evidence type="ECO:0000313" key="2">
    <source>
        <dbReference type="EMBL" id="EHQ02927.1"/>
    </source>
</evidence>
<dbReference type="InterPro" id="IPR033786">
    <property type="entry name" value="TTHB210-like"/>
</dbReference>
<feature type="domain" description="TTHB210-like" evidence="1">
    <location>
        <begin position="79"/>
        <end position="130"/>
    </location>
</feature>
<keyword evidence="3" id="KW-1185">Reference proteome</keyword>
<gene>
    <name evidence="2" type="ORF">Gilli_2296</name>
</gene>
<evidence type="ECO:0000259" key="1">
    <source>
        <dbReference type="Pfam" id="PF18197"/>
    </source>
</evidence>
<dbReference type="HOGENOM" id="CLU_070317_0_0_10"/>
<accession>H2BW10</accession>
<proteinExistence type="predicted"/>
<protein>
    <recommendedName>
        <fullName evidence="1">TTHB210-like domain-containing protein</fullName>
    </recommendedName>
</protein>
<dbReference type="EMBL" id="JH594606">
    <property type="protein sequence ID" value="EHQ02927.1"/>
    <property type="molecule type" value="Genomic_DNA"/>
</dbReference>